<evidence type="ECO:0000256" key="1">
    <source>
        <dbReference type="ARBA" id="ARBA00022741"/>
    </source>
</evidence>
<dbReference type="AlphaFoldDB" id="A0A1V3ZZT1"/>
<dbReference type="PROSITE" id="PS51194">
    <property type="entry name" value="HELICASE_CTER"/>
    <property type="match status" value="1"/>
</dbReference>
<evidence type="ECO:0000259" key="10">
    <source>
        <dbReference type="PROSITE" id="PS51195"/>
    </source>
</evidence>
<keyword evidence="3 11" id="KW-0347">Helicase</keyword>
<dbReference type="SMART" id="SM00487">
    <property type="entry name" value="DEXDc"/>
    <property type="match status" value="1"/>
</dbReference>
<dbReference type="PROSITE" id="PS51192">
    <property type="entry name" value="HELICASE_ATP_BIND_1"/>
    <property type="match status" value="1"/>
</dbReference>
<evidence type="ECO:0000313" key="11">
    <source>
        <dbReference type="EMBL" id="OON71725.1"/>
    </source>
</evidence>
<feature type="region of interest" description="Disordered" evidence="7">
    <location>
        <begin position="1"/>
        <end position="59"/>
    </location>
</feature>
<feature type="compositionally biased region" description="Low complexity" evidence="7">
    <location>
        <begin position="491"/>
        <end position="526"/>
    </location>
</feature>
<feature type="domain" description="Helicase ATP-binding" evidence="8">
    <location>
        <begin position="101"/>
        <end position="274"/>
    </location>
</feature>
<feature type="region of interest" description="Disordered" evidence="7">
    <location>
        <begin position="449"/>
        <end position="571"/>
    </location>
</feature>
<comment type="similarity">
    <text evidence="5">Belongs to the DEAD box helicase family.</text>
</comment>
<dbReference type="CDD" id="cd18787">
    <property type="entry name" value="SF2_C_DEAD"/>
    <property type="match status" value="1"/>
</dbReference>
<dbReference type="InterPro" id="IPR014001">
    <property type="entry name" value="Helicase_ATP-bd"/>
</dbReference>
<dbReference type="EMBL" id="MVFC01000049">
    <property type="protein sequence ID" value="OON71725.1"/>
    <property type="molecule type" value="Genomic_DNA"/>
</dbReference>
<accession>A0A1V3ZZT1</accession>
<dbReference type="SMART" id="SM00490">
    <property type="entry name" value="HELICc"/>
    <property type="match status" value="1"/>
</dbReference>
<sequence>MTRPERPARQAAPARGRPQRARQEPARASAPRPARKGQTSGTRKPARRAQAPQGEFALPESITPALPAVAAFDELDMPAALLKTLAAQGVDTPFPIQGATLPNSLAGRDILGRGRTGSGKTLAFGLAMLARTAGRRAEPRAPLAMVLVPTRELAQQVTDALTPYATAVNLRMATVVGGMSIGRQAGTLRRGAEILVATPGRLKDLLDRGDCVLGQVTITVLDEADQMADMGFLPQVTQLLNQVEPGGQRMLFSATLDRNIDRLVRQYLTDPVVHSVDPSAGAVTTMEHHVLHVADETEKKAVTARIAARDGRVIMFIDTKRSADRLAKRLLASGVPAAALHGGRSQPQRNRTLEQFKNGQVTALVATNVAARGIHIDDLGLVVNVDPPMDHKDYLHRGGRTARAGESGSVVTLVLPEQKREMSQLMSAAGITPHTARVKSTDEELTRITGAREPSGIPVVLEVPQQATPQKSPSSRPRQRSRGGSGGSTGGQRRSGSTTTGTASSGQRRSGSSAAGTPSGGQRRSGQAGGTGAAPAKESGQGQGQGGRGRPRRATRSAGAPQPRRPAAGER</sequence>
<evidence type="ECO:0000256" key="4">
    <source>
        <dbReference type="ARBA" id="ARBA00022840"/>
    </source>
</evidence>
<keyword evidence="4" id="KW-0067">ATP-binding</keyword>
<dbReference type="InterPro" id="IPR014014">
    <property type="entry name" value="RNA_helicase_DEAD_Q_motif"/>
</dbReference>
<dbReference type="PANTHER" id="PTHR47959">
    <property type="entry name" value="ATP-DEPENDENT RNA HELICASE RHLE-RELATED"/>
    <property type="match status" value="1"/>
</dbReference>
<dbReference type="InterPro" id="IPR001650">
    <property type="entry name" value="Helicase_C-like"/>
</dbReference>
<evidence type="ECO:0000256" key="7">
    <source>
        <dbReference type="SAM" id="MobiDB-lite"/>
    </source>
</evidence>
<dbReference type="InterPro" id="IPR011545">
    <property type="entry name" value="DEAD/DEAH_box_helicase_dom"/>
</dbReference>
<dbReference type="GO" id="GO:0003724">
    <property type="term" value="F:RNA helicase activity"/>
    <property type="evidence" value="ECO:0007669"/>
    <property type="project" value="InterPro"/>
</dbReference>
<evidence type="ECO:0000259" key="8">
    <source>
        <dbReference type="PROSITE" id="PS51192"/>
    </source>
</evidence>
<dbReference type="STRING" id="83656.B1H18_32565"/>
<keyword evidence="2" id="KW-0378">Hydrolase</keyword>
<evidence type="ECO:0000256" key="3">
    <source>
        <dbReference type="ARBA" id="ARBA00022806"/>
    </source>
</evidence>
<evidence type="ECO:0000256" key="2">
    <source>
        <dbReference type="ARBA" id="ARBA00022801"/>
    </source>
</evidence>
<dbReference type="Pfam" id="PF00271">
    <property type="entry name" value="Helicase_C"/>
    <property type="match status" value="1"/>
</dbReference>
<dbReference type="GO" id="GO:0016787">
    <property type="term" value="F:hydrolase activity"/>
    <property type="evidence" value="ECO:0007669"/>
    <property type="project" value="UniProtKB-KW"/>
</dbReference>
<evidence type="ECO:0000313" key="12">
    <source>
        <dbReference type="Proteomes" id="UP000190539"/>
    </source>
</evidence>
<feature type="domain" description="Helicase C-terminal" evidence="9">
    <location>
        <begin position="285"/>
        <end position="446"/>
    </location>
</feature>
<evidence type="ECO:0000256" key="5">
    <source>
        <dbReference type="ARBA" id="ARBA00038437"/>
    </source>
</evidence>
<dbReference type="PROSITE" id="PS51195">
    <property type="entry name" value="Q_MOTIF"/>
    <property type="match status" value="1"/>
</dbReference>
<dbReference type="GO" id="GO:0005524">
    <property type="term" value="F:ATP binding"/>
    <property type="evidence" value="ECO:0007669"/>
    <property type="project" value="UniProtKB-KW"/>
</dbReference>
<feature type="domain" description="DEAD-box RNA helicase Q" evidence="10">
    <location>
        <begin position="70"/>
        <end position="98"/>
    </location>
</feature>
<proteinExistence type="inferred from homology"/>
<protein>
    <submittedName>
        <fullName evidence="11">DEAD/DEAH box helicase</fullName>
    </submittedName>
</protein>
<dbReference type="SUPFAM" id="SSF52540">
    <property type="entry name" value="P-loop containing nucleoside triphosphate hydrolases"/>
    <property type="match status" value="1"/>
</dbReference>
<name>A0A1V3ZZT1_9ACTN</name>
<gene>
    <name evidence="11" type="ORF">B1H18_32565</name>
</gene>
<dbReference type="GO" id="GO:0005829">
    <property type="term" value="C:cytosol"/>
    <property type="evidence" value="ECO:0007669"/>
    <property type="project" value="TreeGrafter"/>
</dbReference>
<dbReference type="InterPro" id="IPR027417">
    <property type="entry name" value="P-loop_NTPase"/>
</dbReference>
<evidence type="ECO:0000259" key="9">
    <source>
        <dbReference type="PROSITE" id="PS51194"/>
    </source>
</evidence>
<keyword evidence="12" id="KW-1185">Reference proteome</keyword>
<keyword evidence="1" id="KW-0547">Nucleotide-binding</keyword>
<comment type="caution">
    <text evidence="11">The sequence shown here is derived from an EMBL/GenBank/DDBJ whole genome shotgun (WGS) entry which is preliminary data.</text>
</comment>
<evidence type="ECO:0000256" key="6">
    <source>
        <dbReference type="PROSITE-ProRule" id="PRU00552"/>
    </source>
</evidence>
<dbReference type="GO" id="GO:0003676">
    <property type="term" value="F:nucleic acid binding"/>
    <property type="evidence" value="ECO:0007669"/>
    <property type="project" value="InterPro"/>
</dbReference>
<feature type="short sequence motif" description="Q motif" evidence="6">
    <location>
        <begin position="70"/>
        <end position="98"/>
    </location>
</feature>
<reference evidence="11 12" key="1">
    <citation type="submission" date="2017-02" db="EMBL/GenBank/DDBJ databases">
        <title>Draft Genome Sequence of Streptomyces tsukubaensis F601, a Producer of the immunosuppressant tacrolimus FK506.</title>
        <authorList>
            <person name="Zong G."/>
            <person name="Zhong C."/>
            <person name="Fu J."/>
            <person name="Qin R."/>
            <person name="Cao G."/>
        </authorList>
    </citation>
    <scope>NUCLEOTIDE SEQUENCE [LARGE SCALE GENOMIC DNA]</scope>
    <source>
        <strain evidence="11 12">F601</strain>
    </source>
</reference>
<dbReference type="Pfam" id="PF00270">
    <property type="entry name" value="DEAD"/>
    <property type="match status" value="1"/>
</dbReference>
<feature type="compositionally biased region" description="Low complexity" evidence="7">
    <location>
        <begin position="556"/>
        <end position="571"/>
    </location>
</feature>
<dbReference type="CDD" id="cd00268">
    <property type="entry name" value="DEADc"/>
    <property type="match status" value="1"/>
</dbReference>
<dbReference type="PANTHER" id="PTHR47959:SF13">
    <property type="entry name" value="ATP-DEPENDENT RNA HELICASE RHLE"/>
    <property type="match status" value="1"/>
</dbReference>
<dbReference type="OrthoDB" id="9805696at2"/>
<dbReference type="InterPro" id="IPR044742">
    <property type="entry name" value="DEAD/DEAH_RhlB"/>
</dbReference>
<dbReference type="RefSeq" id="WP_077974075.1">
    <property type="nucleotide sequence ID" value="NZ_CP045178.1"/>
</dbReference>
<dbReference type="Proteomes" id="UP000190539">
    <property type="component" value="Unassembled WGS sequence"/>
</dbReference>
<dbReference type="InterPro" id="IPR050079">
    <property type="entry name" value="DEAD_box_RNA_helicase"/>
</dbReference>
<dbReference type="Gene3D" id="3.40.50.300">
    <property type="entry name" value="P-loop containing nucleotide triphosphate hydrolases"/>
    <property type="match status" value="2"/>
</dbReference>
<organism evidence="11 12">
    <name type="scientific">Streptomyces tsukubensis</name>
    <dbReference type="NCBI Taxonomy" id="83656"/>
    <lineage>
        <taxon>Bacteria</taxon>
        <taxon>Bacillati</taxon>
        <taxon>Actinomycetota</taxon>
        <taxon>Actinomycetes</taxon>
        <taxon>Kitasatosporales</taxon>
        <taxon>Streptomycetaceae</taxon>
        <taxon>Streptomyces</taxon>
    </lineage>
</organism>